<protein>
    <submittedName>
        <fullName evidence="1">14792_t:CDS:1</fullName>
    </submittedName>
</protein>
<reference evidence="1" key="1">
    <citation type="submission" date="2021-06" db="EMBL/GenBank/DDBJ databases">
        <authorList>
            <person name="Kallberg Y."/>
            <person name="Tangrot J."/>
            <person name="Rosling A."/>
        </authorList>
    </citation>
    <scope>NUCLEOTIDE SEQUENCE</scope>
    <source>
        <strain evidence="1">28 12/20/2015</strain>
    </source>
</reference>
<organism evidence="1 2">
    <name type="scientific">Cetraspora pellucida</name>
    <dbReference type="NCBI Taxonomy" id="1433469"/>
    <lineage>
        <taxon>Eukaryota</taxon>
        <taxon>Fungi</taxon>
        <taxon>Fungi incertae sedis</taxon>
        <taxon>Mucoromycota</taxon>
        <taxon>Glomeromycotina</taxon>
        <taxon>Glomeromycetes</taxon>
        <taxon>Diversisporales</taxon>
        <taxon>Gigasporaceae</taxon>
        <taxon>Cetraspora</taxon>
    </lineage>
</organism>
<comment type="caution">
    <text evidence="1">The sequence shown here is derived from an EMBL/GenBank/DDBJ whole genome shotgun (WGS) entry which is preliminary data.</text>
</comment>
<accession>A0ACA9KMT0</accession>
<dbReference type="EMBL" id="CAJVPW010001388">
    <property type="protein sequence ID" value="CAG8482766.1"/>
    <property type="molecule type" value="Genomic_DNA"/>
</dbReference>
<evidence type="ECO:0000313" key="1">
    <source>
        <dbReference type="EMBL" id="CAG8482766.1"/>
    </source>
</evidence>
<gene>
    <name evidence="1" type="ORF">SPELUC_LOCUS2198</name>
</gene>
<dbReference type="Proteomes" id="UP000789366">
    <property type="component" value="Unassembled WGS sequence"/>
</dbReference>
<proteinExistence type="predicted"/>
<name>A0ACA9KMT0_9GLOM</name>
<sequence length="190" mass="21558">MFSFLVSRSFLRSSNLLFSVSNNFRPRFLSEDVDGSLLSRLKFDVKDAMKNKDQLKLNVIRGLLSDITYASKSPTSKSFSASDNEIYEIINRAINRRQESIDQFSRANRLDLVENESSELLLLNSYLPKQMSVQEIELEVVKVIDHFDLGDAGIKDLGKILKKLNLDNARAPKKTVVEVVKKVLSSRKTG</sequence>
<evidence type="ECO:0000313" key="2">
    <source>
        <dbReference type="Proteomes" id="UP000789366"/>
    </source>
</evidence>
<keyword evidence="2" id="KW-1185">Reference proteome</keyword>